<sequence>MVSITDKLISIKFIACISQLFLTIVVAYVRAEILRSNYDEDGDNYSNANTSLVVCVVLSFICLVFEILVLLSGLALFYDKINVFEVLLHSLGTLFVAWFILDKWNPYIFWVIWGFLALIPFLLELLIVISSRKLFKVT</sequence>
<comment type="subcellular location">
    <subcellularLocation>
        <location evidence="1">Membrane</location>
        <topology evidence="1">Multi-pass membrane protein</topology>
    </subcellularLocation>
</comment>
<evidence type="ECO:0000313" key="9">
    <source>
        <dbReference type="Proteomes" id="UP001162131"/>
    </source>
</evidence>
<dbReference type="GO" id="GO:0016020">
    <property type="term" value="C:membrane"/>
    <property type="evidence" value="ECO:0007669"/>
    <property type="project" value="UniProtKB-SubCell"/>
</dbReference>
<evidence type="ECO:0000313" key="8">
    <source>
        <dbReference type="EMBL" id="CAG9333756.1"/>
    </source>
</evidence>
<evidence type="ECO:0000256" key="5">
    <source>
        <dbReference type="ARBA" id="ARBA00022989"/>
    </source>
</evidence>
<evidence type="ECO:0000256" key="7">
    <source>
        <dbReference type="SAM" id="Phobius"/>
    </source>
</evidence>
<accession>A0AAU9K2H8</accession>
<keyword evidence="6 7" id="KW-0472">Membrane</keyword>
<reference evidence="8" key="1">
    <citation type="submission" date="2021-09" db="EMBL/GenBank/DDBJ databases">
        <authorList>
            <consortium name="AG Swart"/>
            <person name="Singh M."/>
            <person name="Singh A."/>
            <person name="Seah K."/>
            <person name="Emmerich C."/>
        </authorList>
    </citation>
    <scope>NUCLEOTIDE SEQUENCE</scope>
    <source>
        <strain evidence="8">ATCC30299</strain>
    </source>
</reference>
<dbReference type="GO" id="GO:1905515">
    <property type="term" value="P:non-motile cilium assembly"/>
    <property type="evidence" value="ECO:0007669"/>
    <property type="project" value="TreeGrafter"/>
</dbReference>
<dbReference type="GO" id="GO:1904491">
    <property type="term" value="P:protein localization to ciliary transition zone"/>
    <property type="evidence" value="ECO:0007669"/>
    <property type="project" value="TreeGrafter"/>
</dbReference>
<name>A0AAU9K2H8_9CILI</name>
<evidence type="ECO:0000256" key="6">
    <source>
        <dbReference type="ARBA" id="ARBA00023136"/>
    </source>
</evidence>
<dbReference type="GO" id="GO:0036038">
    <property type="term" value="C:MKS complex"/>
    <property type="evidence" value="ECO:0007669"/>
    <property type="project" value="TreeGrafter"/>
</dbReference>
<evidence type="ECO:0000256" key="4">
    <source>
        <dbReference type="ARBA" id="ARBA00022794"/>
    </source>
</evidence>
<feature type="transmembrane region" description="Helical" evidence="7">
    <location>
        <begin position="51"/>
        <end position="71"/>
    </location>
</feature>
<dbReference type="AlphaFoldDB" id="A0AAU9K2H8"/>
<keyword evidence="9" id="KW-1185">Reference proteome</keyword>
<proteinExistence type="predicted"/>
<dbReference type="EMBL" id="CAJZBQ010000057">
    <property type="protein sequence ID" value="CAG9333756.1"/>
    <property type="molecule type" value="Genomic_DNA"/>
</dbReference>
<keyword evidence="4" id="KW-0970">Cilium biogenesis/degradation</keyword>
<dbReference type="InterPro" id="IPR029248">
    <property type="entry name" value="TMEM107"/>
</dbReference>
<evidence type="ECO:0000256" key="3">
    <source>
        <dbReference type="ARBA" id="ARBA00022692"/>
    </source>
</evidence>
<protein>
    <recommendedName>
        <fullName evidence="2">Transmembrane protein 107</fullName>
    </recommendedName>
</protein>
<gene>
    <name evidence="8" type="ORF">BSTOLATCC_MIC59572</name>
</gene>
<evidence type="ECO:0000256" key="1">
    <source>
        <dbReference type="ARBA" id="ARBA00004141"/>
    </source>
</evidence>
<dbReference type="PANTHER" id="PTHR34341:SF1">
    <property type="entry name" value="TRANSMEMBRANE PROTEIN 107"/>
    <property type="match status" value="1"/>
</dbReference>
<dbReference type="PANTHER" id="PTHR34341">
    <property type="entry name" value="TRANSMEMBRANE PROTEIN 107"/>
    <property type="match status" value="1"/>
</dbReference>
<keyword evidence="5 7" id="KW-1133">Transmembrane helix</keyword>
<keyword evidence="3 7" id="KW-0812">Transmembrane</keyword>
<comment type="caution">
    <text evidence="8">The sequence shown here is derived from an EMBL/GenBank/DDBJ whole genome shotgun (WGS) entry which is preliminary data.</text>
</comment>
<dbReference type="Pfam" id="PF14995">
    <property type="entry name" value="TMEM107"/>
    <property type="match status" value="1"/>
</dbReference>
<organism evidence="8 9">
    <name type="scientific">Blepharisma stoltei</name>
    <dbReference type="NCBI Taxonomy" id="1481888"/>
    <lineage>
        <taxon>Eukaryota</taxon>
        <taxon>Sar</taxon>
        <taxon>Alveolata</taxon>
        <taxon>Ciliophora</taxon>
        <taxon>Postciliodesmatophora</taxon>
        <taxon>Heterotrichea</taxon>
        <taxon>Heterotrichida</taxon>
        <taxon>Blepharismidae</taxon>
        <taxon>Blepharisma</taxon>
    </lineage>
</organism>
<feature type="transmembrane region" description="Helical" evidence="7">
    <location>
        <begin position="83"/>
        <end position="101"/>
    </location>
</feature>
<dbReference type="Proteomes" id="UP001162131">
    <property type="component" value="Unassembled WGS sequence"/>
</dbReference>
<feature type="transmembrane region" description="Helical" evidence="7">
    <location>
        <begin position="107"/>
        <end position="129"/>
    </location>
</feature>
<feature type="transmembrane region" description="Helical" evidence="7">
    <location>
        <begin position="12"/>
        <end position="31"/>
    </location>
</feature>
<evidence type="ECO:0000256" key="2">
    <source>
        <dbReference type="ARBA" id="ARBA00015652"/>
    </source>
</evidence>